<evidence type="ECO:0000256" key="9">
    <source>
        <dbReference type="ARBA" id="ARBA00023214"/>
    </source>
</evidence>
<dbReference type="Gene3D" id="1.10.3080.10">
    <property type="entry name" value="Clc chloride channel"/>
    <property type="match status" value="2"/>
</dbReference>
<dbReference type="GO" id="GO:0015108">
    <property type="term" value="F:chloride transmembrane transporter activity"/>
    <property type="evidence" value="ECO:0007669"/>
    <property type="project" value="InterPro"/>
</dbReference>
<evidence type="ECO:0000256" key="11">
    <source>
        <dbReference type="SAM" id="Phobius"/>
    </source>
</evidence>
<dbReference type="InterPro" id="IPR046342">
    <property type="entry name" value="CBS_dom_sf"/>
</dbReference>
<feature type="transmembrane region" description="Helical" evidence="11">
    <location>
        <begin position="65"/>
        <end position="83"/>
    </location>
</feature>
<comment type="caution">
    <text evidence="13">The sequence shown here is derived from an EMBL/GenBank/DDBJ whole genome shotgun (WGS) entry which is preliminary data.</text>
</comment>
<keyword evidence="9" id="KW-0868">Chloride</keyword>
<keyword evidence="6" id="KW-0406">Ion transport</keyword>
<keyword evidence="3 11" id="KW-0812">Transmembrane</keyword>
<evidence type="ECO:0000256" key="3">
    <source>
        <dbReference type="ARBA" id="ARBA00022692"/>
    </source>
</evidence>
<dbReference type="PROSITE" id="PS51371">
    <property type="entry name" value="CBS"/>
    <property type="match status" value="1"/>
</dbReference>
<sequence length="803" mass="90481">MTTILSSNYTQINKMDDSKNIIKRKKAKEKVLETVESALYQVDDTKNYREKIKFMKNKHVIYSKILDWFVTSLIAITVAFVGLAVQFTPMAHIGAAIGYLINQLLKKPRRKLENDPNYHPTRSGGKSMEADDRDAVAAGAGCGLTVIFNAPIGGSLFYVEETGSFLNISTIRRNFYSCFLTYGLVVYLQISNGTFSFLSEKPANPFCNERQIKTLDLFMFALIGILGGILGSLFNKCIKYTSKINWDNFGVYYVYLKLKKFYYKDPQPVKTNPAKLKWRRIEFTLILAILVSSTRVFLPLLFSCKNLDSDLFLLEQPSLCLGISHEKLMFSGISYLGNAQHNTSSIFNNHQDCKKFSRLNSVQSLQKLSWGYQEVEDEEDVLMIVPQYAIPTKPGITLDRVLPIPLPNAYPQKSGKSIPVDISTAVRYNCPAGQGGTQMPALVLGAVFGRMMGFIGTYISNKYCSNWLFLPPVLISEAERLAGLNSSQDCLKLCATASDPLLYAIVGAASMLGGVNRSPLYCAVVVSELFNDLDSLPSIAIGVFISVSVGNFFNRGLNHTLIDSKIPLYLNEEAPLNFESREISSVMTKEVICIKNFVQLSEIITILEDQSIKNLNAFPVYKEETDTKNGNKIFVGLVYRKKLDRLIKSLLKAEKVEEVAPTDVDFDKLEKNFNEKEIFLQQVNLDSEEDLDKLGFPEIGKLIKSNKIEDLEEEKVIKSENIASVDCENKVNKSYISLNLNVHVDLTNYMELSQFCVLETFSLGKAYRYFRTLGLRYIVVVDSFYCIKGIVTRKDLNSYKLKM</sequence>
<evidence type="ECO:0000259" key="12">
    <source>
        <dbReference type="PROSITE" id="PS51371"/>
    </source>
</evidence>
<keyword evidence="4" id="KW-0677">Repeat</keyword>
<dbReference type="PANTHER" id="PTHR11689">
    <property type="entry name" value="CHLORIDE CHANNEL PROTEIN CLC FAMILY MEMBER"/>
    <property type="match status" value="1"/>
</dbReference>
<organism evidence="13 14">
    <name type="scientific">Clydaea vesicula</name>
    <dbReference type="NCBI Taxonomy" id="447962"/>
    <lineage>
        <taxon>Eukaryota</taxon>
        <taxon>Fungi</taxon>
        <taxon>Fungi incertae sedis</taxon>
        <taxon>Chytridiomycota</taxon>
        <taxon>Chytridiomycota incertae sedis</taxon>
        <taxon>Chytridiomycetes</taxon>
        <taxon>Lobulomycetales</taxon>
        <taxon>Lobulomycetaceae</taxon>
        <taxon>Clydaea</taxon>
    </lineage>
</organism>
<evidence type="ECO:0000256" key="5">
    <source>
        <dbReference type="ARBA" id="ARBA00022989"/>
    </source>
</evidence>
<proteinExistence type="predicted"/>
<evidence type="ECO:0000313" key="13">
    <source>
        <dbReference type="EMBL" id="KAJ3223325.1"/>
    </source>
</evidence>
<dbReference type="InterPro" id="IPR014743">
    <property type="entry name" value="Cl-channel_core"/>
</dbReference>
<keyword evidence="7 10" id="KW-0129">CBS domain</keyword>
<dbReference type="InterPro" id="IPR051280">
    <property type="entry name" value="Cl-channel/antiporter"/>
</dbReference>
<dbReference type="SUPFAM" id="SSF81340">
    <property type="entry name" value="Clc chloride channel"/>
    <property type="match status" value="1"/>
</dbReference>
<evidence type="ECO:0000256" key="2">
    <source>
        <dbReference type="ARBA" id="ARBA00022448"/>
    </source>
</evidence>
<keyword evidence="14" id="KW-1185">Reference proteome</keyword>
<name>A0AAD5U576_9FUNG</name>
<feature type="transmembrane region" description="Helical" evidence="11">
    <location>
        <begin position="217"/>
        <end position="234"/>
    </location>
</feature>
<protein>
    <recommendedName>
        <fullName evidence="12">CBS domain-containing protein</fullName>
    </recommendedName>
</protein>
<feature type="transmembrane region" description="Helical" evidence="11">
    <location>
        <begin position="283"/>
        <end position="302"/>
    </location>
</feature>
<keyword evidence="8 11" id="KW-0472">Membrane</keyword>
<dbReference type="Proteomes" id="UP001211065">
    <property type="component" value="Unassembled WGS sequence"/>
</dbReference>
<keyword evidence="5 11" id="KW-1133">Transmembrane helix</keyword>
<feature type="domain" description="CBS" evidence="12">
    <location>
        <begin position="587"/>
        <end position="654"/>
    </location>
</feature>
<evidence type="ECO:0000256" key="1">
    <source>
        <dbReference type="ARBA" id="ARBA00004141"/>
    </source>
</evidence>
<keyword evidence="2" id="KW-0813">Transport</keyword>
<evidence type="ECO:0000256" key="4">
    <source>
        <dbReference type="ARBA" id="ARBA00022737"/>
    </source>
</evidence>
<accession>A0AAD5U576</accession>
<dbReference type="SUPFAM" id="SSF54631">
    <property type="entry name" value="CBS-domain pair"/>
    <property type="match status" value="1"/>
</dbReference>
<feature type="transmembrane region" description="Helical" evidence="11">
    <location>
        <begin position="175"/>
        <end position="197"/>
    </location>
</feature>
<reference evidence="13" key="1">
    <citation type="submission" date="2020-05" db="EMBL/GenBank/DDBJ databases">
        <title>Phylogenomic resolution of chytrid fungi.</title>
        <authorList>
            <person name="Stajich J.E."/>
            <person name="Amses K."/>
            <person name="Simmons R."/>
            <person name="Seto K."/>
            <person name="Myers J."/>
            <person name="Bonds A."/>
            <person name="Quandt C.A."/>
            <person name="Barry K."/>
            <person name="Liu P."/>
            <person name="Grigoriev I."/>
            <person name="Longcore J.E."/>
            <person name="James T.Y."/>
        </authorList>
    </citation>
    <scope>NUCLEOTIDE SEQUENCE</scope>
    <source>
        <strain evidence="13">JEL0476</strain>
    </source>
</reference>
<dbReference type="Pfam" id="PF00654">
    <property type="entry name" value="Voltage_CLC"/>
    <property type="match status" value="2"/>
</dbReference>
<dbReference type="InterPro" id="IPR000644">
    <property type="entry name" value="CBS_dom"/>
</dbReference>
<dbReference type="AlphaFoldDB" id="A0AAD5U576"/>
<evidence type="ECO:0000256" key="7">
    <source>
        <dbReference type="ARBA" id="ARBA00023122"/>
    </source>
</evidence>
<evidence type="ECO:0000313" key="14">
    <source>
        <dbReference type="Proteomes" id="UP001211065"/>
    </source>
</evidence>
<evidence type="ECO:0000256" key="6">
    <source>
        <dbReference type="ARBA" id="ARBA00023065"/>
    </source>
</evidence>
<evidence type="ECO:0000256" key="10">
    <source>
        <dbReference type="PROSITE-ProRule" id="PRU00703"/>
    </source>
</evidence>
<dbReference type="GO" id="GO:0016020">
    <property type="term" value="C:membrane"/>
    <property type="evidence" value="ECO:0007669"/>
    <property type="project" value="UniProtKB-SubCell"/>
</dbReference>
<dbReference type="InterPro" id="IPR001807">
    <property type="entry name" value="ClC"/>
</dbReference>
<dbReference type="EMBL" id="JADGJW010000135">
    <property type="protein sequence ID" value="KAJ3223325.1"/>
    <property type="molecule type" value="Genomic_DNA"/>
</dbReference>
<gene>
    <name evidence="13" type="ORF">HK099_001299</name>
</gene>
<evidence type="ECO:0000256" key="8">
    <source>
        <dbReference type="ARBA" id="ARBA00023136"/>
    </source>
</evidence>
<comment type="subcellular location">
    <subcellularLocation>
        <location evidence="1">Membrane</location>
        <topology evidence="1">Multi-pass membrane protein</topology>
    </subcellularLocation>
</comment>